<dbReference type="HOGENOM" id="CLU_1213257_0_0_6"/>
<protein>
    <submittedName>
        <fullName evidence="1">Uncharacterized protein</fullName>
    </submittedName>
</protein>
<organism evidence="1 2">
    <name type="scientific">Luminiphilus syltensis NOR5-1B</name>
    <dbReference type="NCBI Taxonomy" id="565045"/>
    <lineage>
        <taxon>Bacteria</taxon>
        <taxon>Pseudomonadati</taxon>
        <taxon>Pseudomonadota</taxon>
        <taxon>Gammaproteobacteria</taxon>
        <taxon>Cellvibrionales</taxon>
        <taxon>Halieaceae</taxon>
        <taxon>Luminiphilus</taxon>
    </lineage>
</organism>
<evidence type="ECO:0000313" key="1">
    <source>
        <dbReference type="EMBL" id="EED34679.1"/>
    </source>
</evidence>
<dbReference type="Proteomes" id="UP000004699">
    <property type="component" value="Unassembled WGS sequence"/>
</dbReference>
<gene>
    <name evidence="1" type="ORF">NOR51B_617</name>
</gene>
<dbReference type="RefSeq" id="WP_009019427.1">
    <property type="nucleotide sequence ID" value="NZ_DS999411.1"/>
</dbReference>
<sequence>MAIAYHVSVLSQGEVHTLTNAWDPRSLSKILELADADDIGEIADDALEEFCLMSLQDIGNRKAVEIVLEAVFGDKMRPGVRQNLVDDLQEDQPWDDFAEISQQRGIFIAVCLLHKAFPTHYGTPDATRLTVRIHAPTPEIMASIDPGNSAWLMRLLAYGLNDSSMVHRLYGDELKSGPFTDAAGLIWEAASINKSEVDELSRTIAITASSQLLNSLVKGQEFKATPAH</sequence>
<dbReference type="EMBL" id="DS999411">
    <property type="protein sequence ID" value="EED34679.1"/>
    <property type="molecule type" value="Genomic_DNA"/>
</dbReference>
<proteinExistence type="predicted"/>
<accession>B8KVK5</accession>
<keyword evidence="2" id="KW-1185">Reference proteome</keyword>
<dbReference type="OrthoDB" id="1118033at2"/>
<reference evidence="2" key="1">
    <citation type="journal article" date="2013" name="BMC Microbiol.">
        <title>Taxonomy and evolution of bacteriochlorophyll a-containing members of the OM60/NOR5 clade of marine gammaproteobacteria: description of Luminiphilus syltensis gen. nov., sp. nov., reclassification of Haliea rubra as Pseudohaliea rubra gen. nov., comb. nov., and emendation of Chromatocurvus halotolerans.</title>
        <authorList>
            <person name="Spring S."/>
            <person name="Riedel T."/>
            <person name="Sproer C."/>
            <person name="Yan S."/>
            <person name="Harder J."/>
            <person name="Fuchs B.M."/>
        </authorList>
    </citation>
    <scope>NUCLEOTIDE SEQUENCE [LARGE SCALE GENOMIC DNA]</scope>
    <source>
        <strain evidence="2">NOR51-B</strain>
    </source>
</reference>
<dbReference type="AlphaFoldDB" id="B8KVK5"/>
<name>B8KVK5_9GAMM</name>
<dbReference type="STRING" id="565045.NOR51B_617"/>
<evidence type="ECO:0000313" key="2">
    <source>
        <dbReference type="Proteomes" id="UP000004699"/>
    </source>
</evidence>
<dbReference type="eggNOG" id="ENOG502ZB9Q">
    <property type="taxonomic scope" value="Bacteria"/>
</dbReference>